<feature type="signal peptide" evidence="2">
    <location>
        <begin position="1"/>
        <end position="30"/>
    </location>
</feature>
<feature type="region of interest" description="Disordered" evidence="1">
    <location>
        <begin position="246"/>
        <end position="273"/>
    </location>
</feature>
<feature type="compositionally biased region" description="Polar residues" evidence="1">
    <location>
        <begin position="259"/>
        <end position="273"/>
    </location>
</feature>
<proteinExistence type="predicted"/>
<evidence type="ECO:0000256" key="1">
    <source>
        <dbReference type="SAM" id="MobiDB-lite"/>
    </source>
</evidence>
<dbReference type="EMBL" id="GDKF01009284">
    <property type="protein sequence ID" value="JAT69338.1"/>
    <property type="molecule type" value="Transcribed_RNA"/>
</dbReference>
<feature type="region of interest" description="Disordered" evidence="1">
    <location>
        <begin position="285"/>
        <end position="329"/>
    </location>
</feature>
<feature type="compositionally biased region" description="Basic and acidic residues" evidence="1">
    <location>
        <begin position="246"/>
        <end position="258"/>
    </location>
</feature>
<accession>A0A1D1ZQX7</accession>
<evidence type="ECO:0000256" key="2">
    <source>
        <dbReference type="SAM" id="SignalP"/>
    </source>
</evidence>
<dbReference type="AlphaFoldDB" id="A0A1D1ZQX7"/>
<name>A0A1D1ZQX7_AUXPR</name>
<gene>
    <name evidence="3" type="ORF">g.39307</name>
</gene>
<organism evidence="3">
    <name type="scientific">Auxenochlorella protothecoides</name>
    <name type="common">Green microalga</name>
    <name type="synonym">Chlorella protothecoides</name>
    <dbReference type="NCBI Taxonomy" id="3075"/>
    <lineage>
        <taxon>Eukaryota</taxon>
        <taxon>Viridiplantae</taxon>
        <taxon>Chlorophyta</taxon>
        <taxon>core chlorophytes</taxon>
        <taxon>Trebouxiophyceae</taxon>
        <taxon>Chlorellales</taxon>
        <taxon>Chlorellaceae</taxon>
        <taxon>Auxenochlorella</taxon>
    </lineage>
</organism>
<reference evidence="3" key="1">
    <citation type="submission" date="2015-08" db="EMBL/GenBank/DDBJ databases">
        <authorList>
            <person name="Babu N.S."/>
            <person name="Beckwith C.J."/>
            <person name="Beseler K.G."/>
            <person name="Brison A."/>
            <person name="Carone J.V."/>
            <person name="Caskin T.P."/>
            <person name="Diamond M."/>
            <person name="Durham M.E."/>
            <person name="Foxe J.M."/>
            <person name="Go M."/>
            <person name="Henderson B.A."/>
            <person name="Jones I.B."/>
            <person name="McGettigan J.A."/>
            <person name="Micheletti S.J."/>
            <person name="Nasrallah M.E."/>
            <person name="Ortiz D."/>
            <person name="Piller C.R."/>
            <person name="Privatt S.R."/>
            <person name="Schneider S.L."/>
            <person name="Sharp S."/>
            <person name="Smith T.C."/>
            <person name="Stanton J.D."/>
            <person name="Ullery H.E."/>
            <person name="Wilson R.J."/>
            <person name="Serrano M.G."/>
            <person name="Buck G."/>
            <person name="Lee V."/>
            <person name="Wang Y."/>
            <person name="Carvalho R."/>
            <person name="Voegtly L."/>
            <person name="Shi R."/>
            <person name="Duckworth R."/>
            <person name="Johnson A."/>
            <person name="Loviza R."/>
            <person name="Walstead R."/>
            <person name="Shah Z."/>
            <person name="Kiflezghi M."/>
            <person name="Wade K."/>
            <person name="Ball S.L."/>
            <person name="Bradley K.W."/>
            <person name="Asai D.J."/>
            <person name="Bowman C.A."/>
            <person name="Russell D.A."/>
            <person name="Pope W.H."/>
            <person name="Jacobs-Sera D."/>
            <person name="Hendrix R.W."/>
            <person name="Hatfull G.F."/>
        </authorList>
    </citation>
    <scope>NUCLEOTIDE SEQUENCE</scope>
</reference>
<protein>
    <submittedName>
        <fullName evidence="3">Uncharacterized protein</fullName>
    </submittedName>
</protein>
<feature type="region of interest" description="Disordered" evidence="1">
    <location>
        <begin position="369"/>
        <end position="419"/>
    </location>
</feature>
<keyword evidence="2" id="KW-0732">Signal</keyword>
<feature type="compositionally biased region" description="Low complexity" evidence="1">
    <location>
        <begin position="293"/>
        <end position="302"/>
    </location>
</feature>
<evidence type="ECO:0000313" key="3">
    <source>
        <dbReference type="EMBL" id="JAT69338.1"/>
    </source>
</evidence>
<sequence length="419" mass="45270">MAWRWCCTHPFAMPCSILLHLHASINRVTGGPGELERTWTCQSNTQQPRSALRPKTIQSFFPDSLCYHRPHCPKFRARYLAQNSSSIVSPPTGVYLSSMHPIFEDLKRSLVSISMHALHTEANRPECLRLARYVAKVSLIFTELEMHAAYDELLGGEQSLLAALDELGDAIRQADALISRCQEGEAGSVWPLEDSADFQAVAWSLHAGMQGLEAVKSHHIPRDVRSDIEHFRQQLASLNFSAKEMEASNDREAAHTFERGTSQENLSTSETSNVAAAVKALEGEGLTPDHAPDSASPSPSSPGLFPQLAPVQAKPASPLPEDPFNMTPHSLERSTLSQLEDLKDGSNGVPAAPIALLEGTQSLLPDTALLGAPAERSAAPTPIPEASMEGEAIQASSPLKQGHPNVLPDPASLLNPGNC</sequence>
<feature type="chain" id="PRO_5008901172" evidence="2">
    <location>
        <begin position="31"/>
        <end position="419"/>
    </location>
</feature>